<dbReference type="FunFam" id="2.60.260.20:FF:000005">
    <property type="entry name" value="Chaperone protein dnaJ 1, mitochondrial"/>
    <property type="match status" value="1"/>
</dbReference>
<dbReference type="GO" id="GO:0051082">
    <property type="term" value="F:unfolded protein binding"/>
    <property type="evidence" value="ECO:0007669"/>
    <property type="project" value="UniProtKB-UniRule"/>
</dbReference>
<dbReference type="PROSITE" id="PS00636">
    <property type="entry name" value="DNAJ_1"/>
    <property type="match status" value="1"/>
</dbReference>
<dbReference type="SUPFAM" id="SSF46565">
    <property type="entry name" value="Chaperone J-domain"/>
    <property type="match status" value="1"/>
</dbReference>
<dbReference type="GO" id="GO:0006260">
    <property type="term" value="P:DNA replication"/>
    <property type="evidence" value="ECO:0007669"/>
    <property type="project" value="UniProtKB-KW"/>
</dbReference>
<evidence type="ECO:0000313" key="16">
    <source>
        <dbReference type="Proteomes" id="UP000028542"/>
    </source>
</evidence>
<dbReference type="InterPro" id="IPR002939">
    <property type="entry name" value="DnaJ_C"/>
</dbReference>
<dbReference type="FunFam" id="2.10.230.10:FF:000002">
    <property type="entry name" value="Molecular chaperone DnaJ"/>
    <property type="match status" value="1"/>
</dbReference>
<dbReference type="CDD" id="cd10747">
    <property type="entry name" value="DnaJ_C"/>
    <property type="match status" value="1"/>
</dbReference>
<feature type="binding site" evidence="11">
    <location>
        <position position="166"/>
    </location>
    <ligand>
        <name>Zn(2+)</name>
        <dbReference type="ChEBI" id="CHEBI:29105"/>
        <label>2</label>
    </ligand>
</feature>
<dbReference type="InterPro" id="IPR001623">
    <property type="entry name" value="DnaJ_domain"/>
</dbReference>
<dbReference type="InterPro" id="IPR018253">
    <property type="entry name" value="DnaJ_domain_CS"/>
</dbReference>
<keyword evidence="4 11" id="KW-0677">Repeat</keyword>
<evidence type="ECO:0000256" key="2">
    <source>
        <dbReference type="ARBA" id="ARBA00022705"/>
    </source>
</evidence>
<name>A0A084JI73_9CLOT</name>
<keyword evidence="8 11" id="KW-0143">Chaperone</keyword>
<dbReference type="eggNOG" id="COG0484">
    <property type="taxonomic scope" value="Bacteria"/>
</dbReference>
<dbReference type="Proteomes" id="UP000028542">
    <property type="component" value="Unassembled WGS sequence"/>
</dbReference>
<dbReference type="SUPFAM" id="SSF49493">
    <property type="entry name" value="HSP40/DnaJ peptide-binding domain"/>
    <property type="match status" value="2"/>
</dbReference>
<comment type="subunit">
    <text evidence="11">Homodimer.</text>
</comment>
<dbReference type="EMBL" id="JPMD01000001">
    <property type="protein sequence ID" value="KEZ88657.1"/>
    <property type="molecule type" value="Genomic_DNA"/>
</dbReference>
<evidence type="ECO:0000256" key="9">
    <source>
        <dbReference type="ARBA" id="ARBA00061004"/>
    </source>
</evidence>
<dbReference type="GO" id="GO:0005737">
    <property type="term" value="C:cytoplasm"/>
    <property type="evidence" value="ECO:0007669"/>
    <property type="project" value="UniProtKB-SubCell"/>
</dbReference>
<evidence type="ECO:0000256" key="12">
    <source>
        <dbReference type="PROSITE-ProRule" id="PRU00546"/>
    </source>
</evidence>
<dbReference type="CDD" id="cd10719">
    <property type="entry name" value="DnaJ_zf"/>
    <property type="match status" value="1"/>
</dbReference>
<dbReference type="InterPro" id="IPR036869">
    <property type="entry name" value="J_dom_sf"/>
</dbReference>
<comment type="cofactor">
    <cofactor evidence="11">
        <name>Zn(2+)</name>
        <dbReference type="ChEBI" id="CHEBI:29105"/>
    </cofactor>
    <text evidence="11">Binds 2 Zn(2+) ions per monomer.</text>
</comment>
<dbReference type="InterPro" id="IPR012724">
    <property type="entry name" value="DnaJ"/>
</dbReference>
<dbReference type="Gene3D" id="1.10.287.110">
    <property type="entry name" value="DnaJ domain"/>
    <property type="match status" value="1"/>
</dbReference>
<feature type="domain" description="J" evidence="13">
    <location>
        <begin position="5"/>
        <end position="70"/>
    </location>
</feature>
<dbReference type="PRINTS" id="PR00625">
    <property type="entry name" value="JDOMAIN"/>
</dbReference>
<reference evidence="15 16" key="1">
    <citation type="submission" date="2014-07" db="EMBL/GenBank/DDBJ databases">
        <title>Draft genome of Clostridium sulfidigenes 113A isolated from sediments associated with methane hydrate from Krishna Godavari basin.</title>
        <authorList>
            <person name="Honkalas V.S."/>
            <person name="Dabir A.P."/>
            <person name="Arora P."/>
            <person name="Dhakephalkar P.K."/>
        </authorList>
    </citation>
    <scope>NUCLEOTIDE SEQUENCE [LARGE SCALE GENOMIC DNA]</scope>
    <source>
        <strain evidence="15 16">113A</strain>
    </source>
</reference>
<dbReference type="AlphaFoldDB" id="A0A084JI73"/>
<feature type="repeat" description="CXXCXGXG motif" evidence="11">
    <location>
        <begin position="203"/>
        <end position="210"/>
    </location>
</feature>
<evidence type="ECO:0000259" key="14">
    <source>
        <dbReference type="PROSITE" id="PS51188"/>
    </source>
</evidence>
<sequence>MANKDYYEVLGIDKSASDDEIKKAFKKAALKYHPDRNQGNAEAEEKFKEINEAYQVLSDPEKKQRYDQFGTADFNGAQGFDGFDFGGGFGGFGDIFSDIFGGGFSSSSNKNAPRKGADLEFNLNLTFEEAVFGCEKEIKVTRREKCETCGGTGAKKGTTPKTCSKCSGRGKINVQRRTPLGVISTTTTCDACGGKGTIIEESCSTCRGTGKERKTRNLTVNVPAGVDTGNVMPLRGQGEAGENGGPAGDLYINIRVTSHNIFKRKGFDIHMETHISFAKAALGTDIKVPTVDGDVTYKVPAGTQPGTVFRLKAKGVPRVNSVGRGDHYVKVIVDVPKSLNEKQEEALRMFMEASGEAPETTVEKKKHKKGIFGK</sequence>
<proteinExistence type="inferred from homology"/>
<dbReference type="GO" id="GO:0031072">
    <property type="term" value="F:heat shock protein binding"/>
    <property type="evidence" value="ECO:0007669"/>
    <property type="project" value="InterPro"/>
</dbReference>
<evidence type="ECO:0000313" key="15">
    <source>
        <dbReference type="EMBL" id="KEZ88657.1"/>
    </source>
</evidence>
<dbReference type="PANTHER" id="PTHR43096">
    <property type="entry name" value="DNAJ HOMOLOG 1, MITOCHONDRIAL-RELATED"/>
    <property type="match status" value="1"/>
</dbReference>
<comment type="domain">
    <text evidence="11">The J domain is necessary and sufficient to stimulate DnaK ATPase activity. Zinc center 1 plays an important role in the autonomous, DnaK-independent chaperone activity of DnaJ. Zinc center 2 is essential for interaction with DnaK and for DnaJ activity.</text>
</comment>
<evidence type="ECO:0000256" key="8">
    <source>
        <dbReference type="ARBA" id="ARBA00023186"/>
    </source>
</evidence>
<dbReference type="NCBIfam" id="NF008035">
    <property type="entry name" value="PRK10767.1"/>
    <property type="match status" value="1"/>
</dbReference>
<dbReference type="CDD" id="cd06257">
    <property type="entry name" value="DnaJ"/>
    <property type="match status" value="1"/>
</dbReference>
<accession>A0A084JI73</accession>
<dbReference type="PROSITE" id="PS50076">
    <property type="entry name" value="DNAJ_2"/>
    <property type="match status" value="1"/>
</dbReference>
<evidence type="ECO:0000256" key="6">
    <source>
        <dbReference type="ARBA" id="ARBA00022833"/>
    </source>
</evidence>
<dbReference type="PROSITE" id="PS51188">
    <property type="entry name" value="ZF_CR"/>
    <property type="match status" value="1"/>
</dbReference>
<keyword evidence="7 11" id="KW-0346">Stress response</keyword>
<dbReference type="Gene3D" id="2.10.230.10">
    <property type="entry name" value="Heat shock protein DnaJ, cysteine-rich domain"/>
    <property type="match status" value="1"/>
</dbReference>
<dbReference type="InterPro" id="IPR001305">
    <property type="entry name" value="HSP_DnaJ_Cys-rich_dom"/>
</dbReference>
<dbReference type="GO" id="GO:0042026">
    <property type="term" value="P:protein refolding"/>
    <property type="evidence" value="ECO:0007669"/>
    <property type="project" value="TreeGrafter"/>
</dbReference>
<keyword evidence="2 11" id="KW-0235">DNA replication</keyword>
<comment type="caution">
    <text evidence="15">The sequence shown here is derived from an EMBL/GenBank/DDBJ whole genome shotgun (WGS) entry which is preliminary data.</text>
</comment>
<keyword evidence="3 11" id="KW-0479">Metal-binding</keyword>
<dbReference type="GO" id="GO:0009408">
    <property type="term" value="P:response to heat"/>
    <property type="evidence" value="ECO:0007669"/>
    <property type="project" value="InterPro"/>
</dbReference>
<organism evidence="15 16">
    <name type="scientific">Clostridium sulfidigenes</name>
    <dbReference type="NCBI Taxonomy" id="318464"/>
    <lineage>
        <taxon>Bacteria</taxon>
        <taxon>Bacillati</taxon>
        <taxon>Bacillota</taxon>
        <taxon>Clostridia</taxon>
        <taxon>Eubacteriales</taxon>
        <taxon>Clostridiaceae</taxon>
        <taxon>Clostridium</taxon>
    </lineage>
</organism>
<gene>
    <name evidence="11" type="primary">dnaJ</name>
    <name evidence="15" type="ORF">IO99_00285</name>
</gene>
<feature type="binding site" evidence="11">
    <location>
        <position position="149"/>
    </location>
    <ligand>
        <name>Zn(2+)</name>
        <dbReference type="ChEBI" id="CHEBI:29105"/>
        <label>1</label>
    </ligand>
</feature>
<dbReference type="InterPro" id="IPR008971">
    <property type="entry name" value="HSP40/DnaJ_pept-bd"/>
</dbReference>
<evidence type="ECO:0000256" key="7">
    <source>
        <dbReference type="ARBA" id="ARBA00023016"/>
    </source>
</evidence>
<keyword evidence="5 11" id="KW-0863">Zinc-finger</keyword>
<dbReference type="STRING" id="318464.IO99_00285"/>
<feature type="binding site" evidence="11">
    <location>
        <position position="146"/>
    </location>
    <ligand>
        <name>Zn(2+)</name>
        <dbReference type="ChEBI" id="CHEBI:29105"/>
        <label>1</label>
    </ligand>
</feature>
<evidence type="ECO:0000256" key="11">
    <source>
        <dbReference type="HAMAP-Rule" id="MF_01152"/>
    </source>
</evidence>
<feature type="repeat" description="CXXCXGXG motif" evidence="11">
    <location>
        <begin position="163"/>
        <end position="170"/>
    </location>
</feature>
<dbReference type="InterPro" id="IPR036410">
    <property type="entry name" value="HSP_DnaJ_Cys-rich_dom_sf"/>
</dbReference>
<dbReference type="GO" id="GO:0008270">
    <property type="term" value="F:zinc ion binding"/>
    <property type="evidence" value="ECO:0007669"/>
    <property type="project" value="UniProtKB-UniRule"/>
</dbReference>
<dbReference type="Pfam" id="PF01556">
    <property type="entry name" value="DnaJ_C"/>
    <property type="match status" value="1"/>
</dbReference>
<comment type="subcellular location">
    <subcellularLocation>
        <location evidence="11">Cytoplasm</location>
    </subcellularLocation>
</comment>
<evidence type="ECO:0000256" key="4">
    <source>
        <dbReference type="ARBA" id="ARBA00022737"/>
    </source>
</evidence>
<dbReference type="HAMAP" id="MF_01152">
    <property type="entry name" value="DnaJ"/>
    <property type="match status" value="1"/>
</dbReference>
<dbReference type="FunFam" id="1.10.287.110:FF:000031">
    <property type="entry name" value="Molecular chaperone DnaJ"/>
    <property type="match status" value="1"/>
</dbReference>
<evidence type="ECO:0000256" key="1">
    <source>
        <dbReference type="ARBA" id="ARBA00022490"/>
    </source>
</evidence>
<dbReference type="Gene3D" id="2.60.260.20">
    <property type="entry name" value="Urease metallochaperone UreE, N-terminal domain"/>
    <property type="match status" value="2"/>
</dbReference>
<dbReference type="NCBIfam" id="TIGR02349">
    <property type="entry name" value="DnaJ_bact"/>
    <property type="match status" value="1"/>
</dbReference>
<feature type="binding site" evidence="11">
    <location>
        <position position="163"/>
    </location>
    <ligand>
        <name>Zn(2+)</name>
        <dbReference type="ChEBI" id="CHEBI:29105"/>
        <label>2</label>
    </ligand>
</feature>
<dbReference type="NCBIfam" id="NF010890">
    <property type="entry name" value="PRK14297.1"/>
    <property type="match status" value="1"/>
</dbReference>
<feature type="repeat" description="CXXCXGXG motif" evidence="11">
    <location>
        <begin position="189"/>
        <end position="196"/>
    </location>
</feature>
<dbReference type="SUPFAM" id="SSF57938">
    <property type="entry name" value="DnaJ/Hsp40 cysteine-rich domain"/>
    <property type="match status" value="1"/>
</dbReference>
<feature type="binding site" evidence="11">
    <location>
        <position position="203"/>
    </location>
    <ligand>
        <name>Zn(2+)</name>
        <dbReference type="ChEBI" id="CHEBI:29105"/>
        <label>1</label>
    </ligand>
</feature>
<feature type="binding site" evidence="11">
    <location>
        <position position="206"/>
    </location>
    <ligand>
        <name>Zn(2+)</name>
        <dbReference type="ChEBI" id="CHEBI:29105"/>
        <label>1</label>
    </ligand>
</feature>
<dbReference type="GO" id="GO:0005524">
    <property type="term" value="F:ATP binding"/>
    <property type="evidence" value="ECO:0007669"/>
    <property type="project" value="InterPro"/>
</dbReference>
<comment type="function">
    <text evidence="11">Participates actively in the response to hyperosmotic and heat shock by preventing the aggregation of stress-denatured proteins and by disaggregating proteins, also in an autonomous, DnaK-independent fashion. Unfolded proteins bind initially to DnaJ; upon interaction with the DnaJ-bound protein, DnaK hydrolyzes its bound ATP, resulting in the formation of a stable complex. GrpE releases ADP from DnaK; ATP binding to DnaK triggers the release of the substrate protein, thus completing the reaction cycle. Several rounds of ATP-dependent interactions between DnaJ, DnaK and GrpE are required for fully efficient folding. Also involved, together with DnaK and GrpE, in the DNA replication of plasmids through activation of initiation proteins.</text>
</comment>
<evidence type="ECO:0000256" key="10">
    <source>
        <dbReference type="ARBA" id="ARBA00067609"/>
    </source>
</evidence>
<feature type="binding site" evidence="11">
    <location>
        <position position="189"/>
    </location>
    <ligand>
        <name>Zn(2+)</name>
        <dbReference type="ChEBI" id="CHEBI:29105"/>
        <label>2</label>
    </ligand>
</feature>
<dbReference type="SMART" id="SM00271">
    <property type="entry name" value="DnaJ"/>
    <property type="match status" value="1"/>
</dbReference>
<evidence type="ECO:0000256" key="5">
    <source>
        <dbReference type="ARBA" id="ARBA00022771"/>
    </source>
</evidence>
<keyword evidence="1 11" id="KW-0963">Cytoplasm</keyword>
<feature type="domain" description="CR-type" evidence="14">
    <location>
        <begin position="133"/>
        <end position="215"/>
    </location>
</feature>
<dbReference type="Pfam" id="PF00684">
    <property type="entry name" value="DnaJ_CXXCXGXG"/>
    <property type="match status" value="1"/>
</dbReference>
<dbReference type="Pfam" id="PF00226">
    <property type="entry name" value="DnaJ"/>
    <property type="match status" value="1"/>
</dbReference>
<keyword evidence="6 11" id="KW-0862">Zinc</keyword>
<keyword evidence="16" id="KW-1185">Reference proteome</keyword>
<dbReference type="PANTHER" id="PTHR43096:SF48">
    <property type="entry name" value="CHAPERONE PROTEIN DNAJ"/>
    <property type="match status" value="1"/>
</dbReference>
<evidence type="ECO:0000259" key="13">
    <source>
        <dbReference type="PROSITE" id="PS50076"/>
    </source>
</evidence>
<dbReference type="RefSeq" id="WP_035128870.1">
    <property type="nucleotide sequence ID" value="NZ_JPMD01000001.1"/>
</dbReference>
<protein>
    <recommendedName>
        <fullName evidence="10 11">Chaperone protein DnaJ</fullName>
    </recommendedName>
</protein>
<feature type="binding site" evidence="11">
    <location>
        <position position="192"/>
    </location>
    <ligand>
        <name>Zn(2+)</name>
        <dbReference type="ChEBI" id="CHEBI:29105"/>
        <label>2</label>
    </ligand>
</feature>
<feature type="zinc finger region" description="CR-type" evidence="12">
    <location>
        <begin position="133"/>
        <end position="215"/>
    </location>
</feature>
<comment type="similarity">
    <text evidence="9 11">Belongs to the DnaJ family.</text>
</comment>
<evidence type="ECO:0000256" key="3">
    <source>
        <dbReference type="ARBA" id="ARBA00022723"/>
    </source>
</evidence>
<feature type="repeat" description="CXXCXGXG motif" evidence="11">
    <location>
        <begin position="146"/>
        <end position="153"/>
    </location>
</feature>